<evidence type="ECO:0000313" key="2">
    <source>
        <dbReference type="Proteomes" id="UP001262754"/>
    </source>
</evidence>
<comment type="caution">
    <text evidence="1">The sequence shown here is derived from an EMBL/GenBank/DDBJ whole genome shotgun (WGS) entry which is preliminary data.</text>
</comment>
<organism evidence="1 2">
    <name type="scientific">Caulobacter rhizosphaerae</name>
    <dbReference type="NCBI Taxonomy" id="2010972"/>
    <lineage>
        <taxon>Bacteria</taxon>
        <taxon>Pseudomonadati</taxon>
        <taxon>Pseudomonadota</taxon>
        <taxon>Alphaproteobacteria</taxon>
        <taxon>Caulobacterales</taxon>
        <taxon>Caulobacteraceae</taxon>
        <taxon>Caulobacter</taxon>
    </lineage>
</organism>
<evidence type="ECO:0000313" key="1">
    <source>
        <dbReference type="EMBL" id="MDR6532232.1"/>
    </source>
</evidence>
<sequence length="220" mass="25028">MTSDHDLKLVAPFSPTILKATMPDGMVERLNARIDDLLGRQDEVAARDWSAHLAGVVSTEMRFTDVIREMSEVTDFLYDVARTYAYRCENALMHYGDYERTEELADKTLRIQIKEGWVNDMVAGDYNPAHFHQGCLFSSVGYLRVPPDYEAEFQADKARQNTAGCLQFIDSRSAVGVRNLFVVKPAVGEFYLWPSWMLHCVYPFRSPGVRRSFAVNLSLA</sequence>
<evidence type="ECO:0008006" key="3">
    <source>
        <dbReference type="Google" id="ProtNLM"/>
    </source>
</evidence>
<keyword evidence="2" id="KW-1185">Reference proteome</keyword>
<dbReference type="Pfam" id="PF13759">
    <property type="entry name" value="2OG-FeII_Oxy_5"/>
    <property type="match status" value="1"/>
</dbReference>
<reference evidence="1 2" key="1">
    <citation type="submission" date="2023-07" db="EMBL/GenBank/DDBJ databases">
        <title>Sorghum-associated microbial communities from plants grown in Nebraska, USA.</title>
        <authorList>
            <person name="Schachtman D."/>
        </authorList>
    </citation>
    <scope>NUCLEOTIDE SEQUENCE [LARGE SCALE GENOMIC DNA]</scope>
    <source>
        <strain evidence="1 2">DS2154</strain>
    </source>
</reference>
<protein>
    <recommendedName>
        <fullName evidence="3">2-oxoglutarate-Fe(II)-dependent oxygenase superfamily protein</fullName>
    </recommendedName>
</protein>
<dbReference type="Gene3D" id="2.60.120.620">
    <property type="entry name" value="q2cbj1_9rhob like domain"/>
    <property type="match status" value="1"/>
</dbReference>
<proteinExistence type="predicted"/>
<dbReference type="EMBL" id="JAVDRL010000008">
    <property type="protein sequence ID" value="MDR6532232.1"/>
    <property type="molecule type" value="Genomic_DNA"/>
</dbReference>
<dbReference type="RefSeq" id="WP_310032667.1">
    <property type="nucleotide sequence ID" value="NZ_JAVDRL010000008.1"/>
</dbReference>
<name>A0ABU1N1F0_9CAUL</name>
<accession>A0ABU1N1F0</accession>
<dbReference type="InterPro" id="IPR012668">
    <property type="entry name" value="CHP02466"/>
</dbReference>
<gene>
    <name evidence="1" type="ORF">J2800_002988</name>
</gene>
<dbReference type="Proteomes" id="UP001262754">
    <property type="component" value="Unassembled WGS sequence"/>
</dbReference>